<keyword evidence="1" id="KW-0175">Coiled coil</keyword>
<dbReference type="PANTHER" id="PTHR47336">
    <property type="entry name" value="TRANSCRIPTION FACTOR HMS1-RELATED"/>
    <property type="match status" value="1"/>
</dbReference>
<evidence type="ECO:0000313" key="4">
    <source>
        <dbReference type="EMBL" id="KAF2197698.1"/>
    </source>
</evidence>
<feature type="compositionally biased region" description="Polar residues" evidence="2">
    <location>
        <begin position="297"/>
        <end position="307"/>
    </location>
</feature>
<feature type="region of interest" description="Disordered" evidence="2">
    <location>
        <begin position="261"/>
        <end position="357"/>
    </location>
</feature>
<name>A0A9P4JJK7_9PLEO</name>
<proteinExistence type="predicted"/>
<feature type="compositionally biased region" description="Polar residues" evidence="2">
    <location>
        <begin position="122"/>
        <end position="141"/>
    </location>
</feature>
<accession>A0A9P4JJK7</accession>
<dbReference type="OrthoDB" id="2133190at2759"/>
<evidence type="ECO:0000259" key="3">
    <source>
        <dbReference type="PROSITE" id="PS50888"/>
    </source>
</evidence>
<dbReference type="PROSITE" id="PS50888">
    <property type="entry name" value="BHLH"/>
    <property type="match status" value="1"/>
</dbReference>
<evidence type="ECO:0000256" key="2">
    <source>
        <dbReference type="SAM" id="MobiDB-lite"/>
    </source>
</evidence>
<feature type="coiled-coil region" evidence="1">
    <location>
        <begin position="404"/>
        <end position="438"/>
    </location>
</feature>
<dbReference type="Proteomes" id="UP000799536">
    <property type="component" value="Unassembled WGS sequence"/>
</dbReference>
<dbReference type="Pfam" id="PF00010">
    <property type="entry name" value="HLH"/>
    <property type="match status" value="1"/>
</dbReference>
<feature type="region of interest" description="Disordered" evidence="2">
    <location>
        <begin position="122"/>
        <end position="162"/>
    </location>
</feature>
<feature type="compositionally biased region" description="Low complexity" evidence="2">
    <location>
        <begin position="308"/>
        <end position="335"/>
    </location>
</feature>
<gene>
    <name evidence="4" type="ORF">GQ43DRAFT_444021</name>
</gene>
<evidence type="ECO:0000313" key="5">
    <source>
        <dbReference type="Proteomes" id="UP000799536"/>
    </source>
</evidence>
<dbReference type="SMART" id="SM00353">
    <property type="entry name" value="HLH"/>
    <property type="match status" value="1"/>
</dbReference>
<feature type="region of interest" description="Disordered" evidence="2">
    <location>
        <begin position="196"/>
        <end position="221"/>
    </location>
</feature>
<comment type="caution">
    <text evidence="4">The sequence shown here is derived from an EMBL/GenBank/DDBJ whole genome shotgun (WGS) entry which is preliminary data.</text>
</comment>
<dbReference type="Gene3D" id="4.10.280.10">
    <property type="entry name" value="Helix-loop-helix DNA-binding domain"/>
    <property type="match status" value="1"/>
</dbReference>
<reference evidence="4" key="1">
    <citation type="journal article" date="2020" name="Stud. Mycol.">
        <title>101 Dothideomycetes genomes: a test case for predicting lifestyles and emergence of pathogens.</title>
        <authorList>
            <person name="Haridas S."/>
            <person name="Albert R."/>
            <person name="Binder M."/>
            <person name="Bloem J."/>
            <person name="Labutti K."/>
            <person name="Salamov A."/>
            <person name="Andreopoulos B."/>
            <person name="Baker S."/>
            <person name="Barry K."/>
            <person name="Bills G."/>
            <person name="Bluhm B."/>
            <person name="Cannon C."/>
            <person name="Castanera R."/>
            <person name="Culley D."/>
            <person name="Daum C."/>
            <person name="Ezra D."/>
            <person name="Gonzalez J."/>
            <person name="Henrissat B."/>
            <person name="Kuo A."/>
            <person name="Liang C."/>
            <person name="Lipzen A."/>
            <person name="Lutzoni F."/>
            <person name="Magnuson J."/>
            <person name="Mondo S."/>
            <person name="Nolan M."/>
            <person name="Ohm R."/>
            <person name="Pangilinan J."/>
            <person name="Park H.-J."/>
            <person name="Ramirez L."/>
            <person name="Alfaro M."/>
            <person name="Sun H."/>
            <person name="Tritt A."/>
            <person name="Yoshinaga Y."/>
            <person name="Zwiers L.-H."/>
            <person name="Turgeon B."/>
            <person name="Goodwin S."/>
            <person name="Spatafora J."/>
            <person name="Crous P."/>
            <person name="Grigoriev I."/>
        </authorList>
    </citation>
    <scope>NUCLEOTIDE SEQUENCE</scope>
    <source>
        <strain evidence="4">ATCC 74209</strain>
    </source>
</reference>
<dbReference type="PANTHER" id="PTHR47336:SF2">
    <property type="entry name" value="TRANSCRIPTION FACTOR HMS1-RELATED"/>
    <property type="match status" value="1"/>
</dbReference>
<feature type="domain" description="BHLH" evidence="3">
    <location>
        <begin position="346"/>
        <end position="414"/>
    </location>
</feature>
<organism evidence="4 5">
    <name type="scientific">Delitschia confertaspora ATCC 74209</name>
    <dbReference type="NCBI Taxonomy" id="1513339"/>
    <lineage>
        <taxon>Eukaryota</taxon>
        <taxon>Fungi</taxon>
        <taxon>Dikarya</taxon>
        <taxon>Ascomycota</taxon>
        <taxon>Pezizomycotina</taxon>
        <taxon>Dothideomycetes</taxon>
        <taxon>Pleosporomycetidae</taxon>
        <taxon>Pleosporales</taxon>
        <taxon>Delitschiaceae</taxon>
        <taxon>Delitschia</taxon>
    </lineage>
</organism>
<dbReference type="InterPro" id="IPR011598">
    <property type="entry name" value="bHLH_dom"/>
</dbReference>
<dbReference type="AlphaFoldDB" id="A0A9P4JJK7"/>
<sequence length="463" mass="50827">MSLNNLNWNAFLTDEGLNLPNDQWSDLPSTSACYSDMPSTSGAPRAVAIEATGSSNFHSSLNGTVGDQYLDENYFNPDYFLGELEVLQPFGDSIAGEGSTSESSPEDTTRLAYMGYAGFDQANSDMSTASQTPGSASSASRQPPRMPSFTNLVSLNREPPRHQTYPNRTYESMFSNNIDSGFVEDLTFPNAPNGLSQTIENTSQPVAPTTTKRNKGQPDSLSACWTSPLCPNHDKDGPAPNPSTCGGGCAPFLFASEDSISSTAVNGNPPDDVSEEGVVEIKSSRSRKRSEGEVSTDEPTTGRQFPSKTTTTPTTETQLKTETPQDSPDQTSPQQNTEDDKAKPGRRRLPHNQVERKYRESLNTQLDSLRRVVPSLQQNLQSFDRPDIEDLPTPPSKPSKAVVLASATAYIKQMEKDKRELEKRNELLERRVKALQQLVKCDDCSLMQYVMDLKIQPQCQVGR</sequence>
<dbReference type="InterPro" id="IPR052099">
    <property type="entry name" value="Regulatory_TF_Diverse"/>
</dbReference>
<evidence type="ECO:0000256" key="1">
    <source>
        <dbReference type="SAM" id="Coils"/>
    </source>
</evidence>
<dbReference type="EMBL" id="ML994207">
    <property type="protein sequence ID" value="KAF2197698.1"/>
    <property type="molecule type" value="Genomic_DNA"/>
</dbReference>
<protein>
    <recommendedName>
        <fullName evidence="3">BHLH domain-containing protein</fullName>
    </recommendedName>
</protein>
<keyword evidence="5" id="KW-1185">Reference proteome</keyword>
<dbReference type="SUPFAM" id="SSF47459">
    <property type="entry name" value="HLH, helix-loop-helix DNA-binding domain"/>
    <property type="match status" value="1"/>
</dbReference>
<dbReference type="CDD" id="cd11395">
    <property type="entry name" value="bHLHzip_SREBP_like"/>
    <property type="match status" value="1"/>
</dbReference>
<dbReference type="InterPro" id="IPR036638">
    <property type="entry name" value="HLH_DNA-bd_sf"/>
</dbReference>
<dbReference type="GO" id="GO:0046983">
    <property type="term" value="F:protein dimerization activity"/>
    <property type="evidence" value="ECO:0007669"/>
    <property type="project" value="InterPro"/>
</dbReference>